<feature type="transmembrane region" description="Helical" evidence="13">
    <location>
        <begin position="31"/>
        <end position="53"/>
    </location>
</feature>
<dbReference type="PANTHER" id="PTHR45436:SF5">
    <property type="entry name" value="SENSOR HISTIDINE KINASE TRCS"/>
    <property type="match status" value="1"/>
</dbReference>
<evidence type="ECO:0000256" key="6">
    <source>
        <dbReference type="ARBA" id="ARBA00022692"/>
    </source>
</evidence>
<reference evidence="16" key="2">
    <citation type="submission" date="2020-09" db="EMBL/GenBank/DDBJ databases">
        <authorList>
            <person name="Sun Q."/>
            <person name="Zhou Y."/>
        </authorList>
    </citation>
    <scope>NUCLEOTIDE SEQUENCE</scope>
    <source>
        <strain evidence="16">CGMCC 4.7308</strain>
    </source>
</reference>
<dbReference type="Pfam" id="PF02518">
    <property type="entry name" value="HATPase_c"/>
    <property type="match status" value="1"/>
</dbReference>
<feature type="compositionally biased region" description="Polar residues" evidence="12">
    <location>
        <begin position="1"/>
        <end position="15"/>
    </location>
</feature>
<dbReference type="SMART" id="SM00387">
    <property type="entry name" value="HATPase_c"/>
    <property type="match status" value="1"/>
</dbReference>
<keyword evidence="5" id="KW-0808">Transferase</keyword>
<accession>A0A917WCH6</accession>
<dbReference type="Proteomes" id="UP000655208">
    <property type="component" value="Unassembled WGS sequence"/>
</dbReference>
<evidence type="ECO:0000256" key="13">
    <source>
        <dbReference type="SAM" id="Phobius"/>
    </source>
</evidence>
<evidence type="ECO:0000256" key="9">
    <source>
        <dbReference type="ARBA" id="ARBA00023012"/>
    </source>
</evidence>
<dbReference type="SUPFAM" id="SSF55874">
    <property type="entry name" value="ATPase domain of HSP90 chaperone/DNA topoisomerase II/histidine kinase"/>
    <property type="match status" value="1"/>
</dbReference>
<name>A0A917WCH6_9ACTN</name>
<feature type="domain" description="HAMP" evidence="15">
    <location>
        <begin position="191"/>
        <end position="244"/>
    </location>
</feature>
<evidence type="ECO:0000256" key="4">
    <source>
        <dbReference type="ARBA" id="ARBA00022553"/>
    </source>
</evidence>
<feature type="domain" description="Histidine kinase" evidence="14">
    <location>
        <begin position="266"/>
        <end position="481"/>
    </location>
</feature>
<evidence type="ECO:0000259" key="15">
    <source>
        <dbReference type="PROSITE" id="PS50885"/>
    </source>
</evidence>
<dbReference type="Pfam" id="PF00512">
    <property type="entry name" value="HisKA"/>
    <property type="match status" value="1"/>
</dbReference>
<keyword evidence="17" id="KW-1185">Reference proteome</keyword>
<protein>
    <recommendedName>
        <fullName evidence="3">histidine kinase</fullName>
        <ecNumber evidence="3">2.7.13.3</ecNumber>
    </recommendedName>
</protein>
<dbReference type="GO" id="GO:0000155">
    <property type="term" value="F:phosphorelay sensor kinase activity"/>
    <property type="evidence" value="ECO:0007669"/>
    <property type="project" value="InterPro"/>
</dbReference>
<dbReference type="EC" id="2.7.13.3" evidence="3"/>
<feature type="coiled-coil region" evidence="11">
    <location>
        <begin position="239"/>
        <end position="266"/>
    </location>
</feature>
<keyword evidence="10 13" id="KW-0472">Membrane</keyword>
<evidence type="ECO:0000256" key="10">
    <source>
        <dbReference type="ARBA" id="ARBA00023136"/>
    </source>
</evidence>
<feature type="compositionally biased region" description="Pro residues" evidence="12">
    <location>
        <begin position="110"/>
        <end position="129"/>
    </location>
</feature>
<dbReference type="EMBL" id="BMNA01000002">
    <property type="protein sequence ID" value="GGL94319.1"/>
    <property type="molecule type" value="Genomic_DNA"/>
</dbReference>
<feature type="transmembrane region" description="Helical" evidence="13">
    <location>
        <begin position="173"/>
        <end position="194"/>
    </location>
</feature>
<dbReference type="InterPro" id="IPR005467">
    <property type="entry name" value="His_kinase_dom"/>
</dbReference>
<dbReference type="PANTHER" id="PTHR45436">
    <property type="entry name" value="SENSOR HISTIDINE KINASE YKOH"/>
    <property type="match status" value="1"/>
</dbReference>
<evidence type="ECO:0000256" key="1">
    <source>
        <dbReference type="ARBA" id="ARBA00000085"/>
    </source>
</evidence>
<reference evidence="16" key="1">
    <citation type="journal article" date="2014" name="Int. J. Syst. Evol. Microbiol.">
        <title>Complete genome sequence of Corynebacterium casei LMG S-19264T (=DSM 44701T), isolated from a smear-ripened cheese.</title>
        <authorList>
            <consortium name="US DOE Joint Genome Institute (JGI-PGF)"/>
            <person name="Walter F."/>
            <person name="Albersmeier A."/>
            <person name="Kalinowski J."/>
            <person name="Ruckert C."/>
        </authorList>
    </citation>
    <scope>NUCLEOTIDE SEQUENCE</scope>
    <source>
        <strain evidence="16">CGMCC 4.7308</strain>
    </source>
</reference>
<evidence type="ECO:0000313" key="16">
    <source>
        <dbReference type="EMBL" id="GGL94319.1"/>
    </source>
</evidence>
<dbReference type="SMART" id="SM00304">
    <property type="entry name" value="HAMP"/>
    <property type="match status" value="1"/>
</dbReference>
<keyword evidence="7 16" id="KW-0418">Kinase</keyword>
<dbReference type="InterPro" id="IPR050428">
    <property type="entry name" value="TCS_sensor_his_kinase"/>
</dbReference>
<comment type="catalytic activity">
    <reaction evidence="1">
        <text>ATP + protein L-histidine = ADP + protein N-phospho-L-histidine.</text>
        <dbReference type="EC" id="2.7.13.3"/>
    </reaction>
</comment>
<evidence type="ECO:0000256" key="3">
    <source>
        <dbReference type="ARBA" id="ARBA00012438"/>
    </source>
</evidence>
<dbReference type="CDD" id="cd00082">
    <property type="entry name" value="HisKA"/>
    <property type="match status" value="1"/>
</dbReference>
<keyword evidence="6 13" id="KW-0812">Transmembrane</keyword>
<evidence type="ECO:0000256" key="8">
    <source>
        <dbReference type="ARBA" id="ARBA00022989"/>
    </source>
</evidence>
<evidence type="ECO:0000313" key="17">
    <source>
        <dbReference type="Proteomes" id="UP000655208"/>
    </source>
</evidence>
<keyword evidence="8 13" id="KW-1133">Transmembrane helix</keyword>
<evidence type="ECO:0000256" key="12">
    <source>
        <dbReference type="SAM" id="MobiDB-lite"/>
    </source>
</evidence>
<dbReference type="InterPro" id="IPR003594">
    <property type="entry name" value="HATPase_dom"/>
</dbReference>
<dbReference type="PROSITE" id="PS50109">
    <property type="entry name" value="HIS_KIN"/>
    <property type="match status" value="1"/>
</dbReference>
<evidence type="ECO:0000256" key="7">
    <source>
        <dbReference type="ARBA" id="ARBA00022777"/>
    </source>
</evidence>
<dbReference type="Gene3D" id="6.10.340.10">
    <property type="match status" value="1"/>
</dbReference>
<dbReference type="PROSITE" id="PS50885">
    <property type="entry name" value="HAMP"/>
    <property type="match status" value="1"/>
</dbReference>
<keyword evidence="9" id="KW-0902">Two-component regulatory system</keyword>
<evidence type="ECO:0000256" key="11">
    <source>
        <dbReference type="SAM" id="Coils"/>
    </source>
</evidence>
<dbReference type="AlphaFoldDB" id="A0A917WCH6"/>
<sequence>MSLRTSGASGRTAGTPQARPLRTGSLRARTIAAVLAAVAITLLAVGVFLDVLLRARLVQDLRERLLDRASYAQLLATQGLSPQTLADRLADDDTTVTFAVDGSTVYGRPAPAPPPRPPGPARPAPPPPAGAVLSDSGDRLTVTAPLTGGTLTLTASRLSIDHTLTRLRGLETAAALASLAVLALVLTGIVTRVLRPLRRMTTLATDIARGGRGGRLRPTRPGTELGRTAAAFDDMLAALETAETTARRAAADAAAAEERMQRLLSDVAHELRTPIAGLQATAETLLRDNPTRQDRERLTLGMIRTTGRAGRLVDDLLLMTRLDAGADLGPVSAVDLAELAGSVVQEQHRLAGGSRVRLRPSPDAWVRGDLQRLAQVLTNLVDNARHATADGDSIDVAVRRDGDTVVVEVQDTGPGVAADDRARIFERFVRLGVPSPADGGGSGLGLPIARAIAQAHGGTLTHVGGPAARGSTFVLRLPALSPAARAVPAVTADGMG</sequence>
<dbReference type="CDD" id="cd00075">
    <property type="entry name" value="HATPase"/>
    <property type="match status" value="1"/>
</dbReference>
<dbReference type="GO" id="GO:0005886">
    <property type="term" value="C:plasma membrane"/>
    <property type="evidence" value="ECO:0007669"/>
    <property type="project" value="UniProtKB-SubCell"/>
</dbReference>
<dbReference type="InterPro" id="IPR003660">
    <property type="entry name" value="HAMP_dom"/>
</dbReference>
<keyword evidence="11" id="KW-0175">Coiled coil</keyword>
<evidence type="ECO:0000259" key="14">
    <source>
        <dbReference type="PROSITE" id="PS50109"/>
    </source>
</evidence>
<gene>
    <name evidence="16" type="ORF">GCM10011594_12650</name>
</gene>
<evidence type="ECO:0000256" key="5">
    <source>
        <dbReference type="ARBA" id="ARBA00022679"/>
    </source>
</evidence>
<dbReference type="InterPro" id="IPR036890">
    <property type="entry name" value="HATPase_C_sf"/>
</dbReference>
<dbReference type="PRINTS" id="PR00344">
    <property type="entry name" value="BCTRLSENSOR"/>
</dbReference>
<dbReference type="Gene3D" id="3.30.565.10">
    <property type="entry name" value="Histidine kinase-like ATPase, C-terminal domain"/>
    <property type="match status" value="1"/>
</dbReference>
<dbReference type="Pfam" id="PF00672">
    <property type="entry name" value="HAMP"/>
    <property type="match status" value="1"/>
</dbReference>
<dbReference type="InterPro" id="IPR004358">
    <property type="entry name" value="Sig_transdc_His_kin-like_C"/>
</dbReference>
<feature type="region of interest" description="Disordered" evidence="12">
    <location>
        <begin position="102"/>
        <end position="136"/>
    </location>
</feature>
<dbReference type="InterPro" id="IPR036097">
    <property type="entry name" value="HisK_dim/P_sf"/>
</dbReference>
<comment type="caution">
    <text evidence="16">The sequence shown here is derived from an EMBL/GenBank/DDBJ whole genome shotgun (WGS) entry which is preliminary data.</text>
</comment>
<evidence type="ECO:0000256" key="2">
    <source>
        <dbReference type="ARBA" id="ARBA00004236"/>
    </source>
</evidence>
<keyword evidence="4" id="KW-0597">Phosphoprotein</keyword>
<dbReference type="SMART" id="SM00388">
    <property type="entry name" value="HisKA"/>
    <property type="match status" value="1"/>
</dbReference>
<organism evidence="16 17">
    <name type="scientific">Nakamurella endophytica</name>
    <dbReference type="NCBI Taxonomy" id="1748367"/>
    <lineage>
        <taxon>Bacteria</taxon>
        <taxon>Bacillati</taxon>
        <taxon>Actinomycetota</taxon>
        <taxon>Actinomycetes</taxon>
        <taxon>Nakamurellales</taxon>
        <taxon>Nakamurellaceae</taxon>
        <taxon>Nakamurella</taxon>
    </lineage>
</organism>
<dbReference type="InterPro" id="IPR003661">
    <property type="entry name" value="HisK_dim/P_dom"/>
</dbReference>
<proteinExistence type="predicted"/>
<comment type="subcellular location">
    <subcellularLocation>
        <location evidence="2">Cell membrane</location>
    </subcellularLocation>
</comment>
<feature type="region of interest" description="Disordered" evidence="12">
    <location>
        <begin position="1"/>
        <end position="21"/>
    </location>
</feature>
<dbReference type="Gene3D" id="1.10.287.130">
    <property type="match status" value="1"/>
</dbReference>
<dbReference type="SUPFAM" id="SSF47384">
    <property type="entry name" value="Homodimeric domain of signal transducing histidine kinase"/>
    <property type="match status" value="1"/>
</dbReference>
<dbReference type="SUPFAM" id="SSF158472">
    <property type="entry name" value="HAMP domain-like"/>
    <property type="match status" value="1"/>
</dbReference>
<dbReference type="RefSeq" id="WP_188940622.1">
    <property type="nucleotide sequence ID" value="NZ_BMNA01000002.1"/>
</dbReference>